<dbReference type="PANTHER" id="PTHR10828:SF38">
    <property type="entry name" value="ARSENICAL-RESISTANCE PROTEIN 2-RELATED"/>
    <property type="match status" value="1"/>
</dbReference>
<keyword evidence="3" id="KW-1185">Reference proteome</keyword>
<dbReference type="SMART" id="SM00450">
    <property type="entry name" value="RHOD"/>
    <property type="match status" value="1"/>
</dbReference>
<evidence type="ECO:0000313" key="2">
    <source>
        <dbReference type="EMBL" id="KAH3662208.1"/>
    </source>
</evidence>
<dbReference type="GO" id="GO:0004725">
    <property type="term" value="F:protein tyrosine phosphatase activity"/>
    <property type="evidence" value="ECO:0007669"/>
    <property type="project" value="TreeGrafter"/>
</dbReference>
<reference evidence="2" key="2">
    <citation type="submission" date="2021-01" db="EMBL/GenBank/DDBJ databases">
        <authorList>
            <person name="Schikora-Tamarit M.A."/>
        </authorList>
    </citation>
    <scope>NUCLEOTIDE SEQUENCE</scope>
    <source>
        <strain evidence="2">CBS6075</strain>
    </source>
</reference>
<dbReference type="GO" id="GO:0005737">
    <property type="term" value="C:cytoplasm"/>
    <property type="evidence" value="ECO:0007669"/>
    <property type="project" value="TreeGrafter"/>
</dbReference>
<dbReference type="GO" id="GO:0005634">
    <property type="term" value="C:nucleus"/>
    <property type="evidence" value="ECO:0007669"/>
    <property type="project" value="TreeGrafter"/>
</dbReference>
<dbReference type="Gene3D" id="3.40.250.10">
    <property type="entry name" value="Rhodanese-like domain"/>
    <property type="match status" value="1"/>
</dbReference>
<comment type="caution">
    <text evidence="2">The sequence shown here is derived from an EMBL/GenBank/DDBJ whole genome shotgun (WGS) entry which is preliminary data.</text>
</comment>
<dbReference type="EMBL" id="JAEUBE010000378">
    <property type="protein sequence ID" value="KAH3662208.1"/>
    <property type="molecule type" value="Genomic_DNA"/>
</dbReference>
<dbReference type="AlphaFoldDB" id="A0A9P8T0X4"/>
<protein>
    <recommendedName>
        <fullName evidence="1">Rhodanese domain-containing protein</fullName>
    </recommendedName>
</protein>
<proteinExistence type="predicted"/>
<organism evidence="2 3">
    <name type="scientific">Ogataea philodendri</name>
    <dbReference type="NCBI Taxonomy" id="1378263"/>
    <lineage>
        <taxon>Eukaryota</taxon>
        <taxon>Fungi</taxon>
        <taxon>Dikarya</taxon>
        <taxon>Ascomycota</taxon>
        <taxon>Saccharomycotina</taxon>
        <taxon>Pichiomycetes</taxon>
        <taxon>Pichiales</taxon>
        <taxon>Pichiaceae</taxon>
        <taxon>Ogataea</taxon>
    </lineage>
</organism>
<accession>A0A9P8T0X4</accession>
<dbReference type="RefSeq" id="XP_046059297.1">
    <property type="nucleotide sequence ID" value="XM_046206642.1"/>
</dbReference>
<evidence type="ECO:0000259" key="1">
    <source>
        <dbReference type="PROSITE" id="PS50206"/>
    </source>
</evidence>
<dbReference type="Proteomes" id="UP000769157">
    <property type="component" value="Unassembled WGS sequence"/>
</dbReference>
<dbReference type="PANTHER" id="PTHR10828">
    <property type="entry name" value="M-PHASE INDUCER PHOSPHATASE DUAL SPECIFICITY PHOSPHATASE CDC25"/>
    <property type="match status" value="1"/>
</dbReference>
<evidence type="ECO:0000313" key="3">
    <source>
        <dbReference type="Proteomes" id="UP000769157"/>
    </source>
</evidence>
<name>A0A9P8T0X4_9ASCO</name>
<dbReference type="InterPro" id="IPR036873">
    <property type="entry name" value="Rhodanese-like_dom_sf"/>
</dbReference>
<sequence length="138" mass="15468">MVSIANVKYLEPVTLRQWFSQKSTNQGSQFLVVDVRDSDYIGGHIRSGLHVPSSRVGANCSAILQQMKDTKADSVVFHCALSQQRGPSAAMRFLRFLSDQDPVPDVNVYVLRGGFVNWQQLYGNDQEVTEGYDPTIWS</sequence>
<dbReference type="OrthoDB" id="102559at2759"/>
<dbReference type="InterPro" id="IPR001763">
    <property type="entry name" value="Rhodanese-like_dom"/>
</dbReference>
<reference evidence="2" key="1">
    <citation type="journal article" date="2021" name="Open Biol.">
        <title>Shared evolutionary footprints suggest mitochondrial oxidative damage underlies multiple complex I losses in fungi.</title>
        <authorList>
            <person name="Schikora-Tamarit M.A."/>
            <person name="Marcet-Houben M."/>
            <person name="Nosek J."/>
            <person name="Gabaldon T."/>
        </authorList>
    </citation>
    <scope>NUCLEOTIDE SEQUENCE</scope>
    <source>
        <strain evidence="2">CBS6075</strain>
    </source>
</reference>
<dbReference type="GeneID" id="70237420"/>
<dbReference type="PROSITE" id="PS50206">
    <property type="entry name" value="RHODANESE_3"/>
    <property type="match status" value="1"/>
</dbReference>
<dbReference type="Pfam" id="PF00581">
    <property type="entry name" value="Rhodanese"/>
    <property type="match status" value="1"/>
</dbReference>
<dbReference type="SUPFAM" id="SSF52821">
    <property type="entry name" value="Rhodanese/Cell cycle control phosphatase"/>
    <property type="match status" value="1"/>
</dbReference>
<feature type="domain" description="Rhodanese" evidence="1">
    <location>
        <begin position="26"/>
        <end position="127"/>
    </location>
</feature>
<gene>
    <name evidence="2" type="ORF">OGAPHI_005456</name>
</gene>